<comment type="function">
    <text evidence="5">RNA-binding component of the eukaryotic translation initiation factor 3 (eIF-3) complex, which is involved in protein synthesis of a specialized repertoire of mRNAs and, together with other initiation factors, stimulates binding of mRNA and methionyl-tRNAi to the 40S ribosome. The eIF-3 complex specifically targets and initiates translation of a subset of mRNAs involved in cell proliferation. This subunit can bind 18S rRNA.</text>
</comment>
<dbReference type="SUPFAM" id="SSF54928">
    <property type="entry name" value="RNA-binding domain, RBD"/>
    <property type="match status" value="1"/>
</dbReference>
<dbReference type="PANTHER" id="PTHR10352">
    <property type="entry name" value="EUKARYOTIC TRANSLATION INITIATION FACTOR 3 SUBUNIT G"/>
    <property type="match status" value="1"/>
</dbReference>
<evidence type="ECO:0000256" key="4">
    <source>
        <dbReference type="ARBA" id="ARBA00022917"/>
    </source>
</evidence>
<dbReference type="Gene3D" id="3.30.70.330">
    <property type="match status" value="1"/>
</dbReference>
<dbReference type="GO" id="GO:0033290">
    <property type="term" value="C:eukaryotic 48S preinitiation complex"/>
    <property type="evidence" value="ECO:0007669"/>
    <property type="project" value="UniProtKB-UniRule"/>
</dbReference>
<dbReference type="SMART" id="SM00360">
    <property type="entry name" value="RRM"/>
    <property type="match status" value="1"/>
</dbReference>
<dbReference type="HAMAP" id="MF_03006">
    <property type="entry name" value="eIF3g"/>
    <property type="match status" value="1"/>
</dbReference>
<dbReference type="PIRSF" id="PIRSF037949">
    <property type="entry name" value="Transl_init_eIF-3_RNA-bind"/>
    <property type="match status" value="1"/>
</dbReference>
<evidence type="ECO:0000256" key="6">
    <source>
        <dbReference type="PROSITE-ProRule" id="PRU00176"/>
    </source>
</evidence>
<dbReference type="InterPro" id="IPR034240">
    <property type="entry name" value="eIF3G_RRM"/>
</dbReference>
<keyword evidence="3 6" id="KW-0694">RNA-binding</keyword>
<dbReference type="GO" id="GO:0043614">
    <property type="term" value="C:multi-eIF complex"/>
    <property type="evidence" value="ECO:0007669"/>
    <property type="project" value="EnsemblFungi"/>
</dbReference>
<feature type="domain" description="RRM" evidence="7">
    <location>
        <begin position="178"/>
        <end position="257"/>
    </location>
</feature>
<dbReference type="Pfam" id="PF12353">
    <property type="entry name" value="eIF3g"/>
    <property type="match status" value="1"/>
</dbReference>
<keyword evidence="1 5" id="KW-0963">Cytoplasm</keyword>
<keyword evidence="4 5" id="KW-0648">Protein biosynthesis</keyword>
<dbReference type="Proteomes" id="UP000092555">
    <property type="component" value="Unassembled WGS sequence"/>
</dbReference>
<keyword evidence="9" id="KW-1185">Reference proteome</keyword>
<comment type="subunit">
    <text evidence="5">Component of the eukaryotic translation initiation factor 3 (eIF-3) complex.</text>
</comment>
<evidence type="ECO:0000313" key="8">
    <source>
        <dbReference type="EMBL" id="OBA20384.1"/>
    </source>
</evidence>
<evidence type="ECO:0000256" key="3">
    <source>
        <dbReference type="ARBA" id="ARBA00022884"/>
    </source>
</evidence>
<dbReference type="Pfam" id="PF00076">
    <property type="entry name" value="RRM_1"/>
    <property type="match status" value="1"/>
</dbReference>
<comment type="subcellular location">
    <subcellularLocation>
        <location evidence="5">Cytoplasm</location>
    </subcellularLocation>
</comment>
<protein>
    <recommendedName>
        <fullName evidence="5">Eukaryotic translation initiation factor 3 subunit G</fullName>
        <shortName evidence="5">eIF3g</shortName>
    </recommendedName>
    <alternativeName>
        <fullName evidence="5">Eukaryotic translation initiation factor 3 RNA-binding subunit</fullName>
        <shortName evidence="5">eIF-3 RNA-binding subunit</shortName>
    </alternativeName>
    <alternativeName>
        <fullName evidence="5">Translation initiation factor eIF3 p33 subunit homolog</fullName>
        <shortName evidence="5">eIF3 p33 homolog</shortName>
    </alternativeName>
</protein>
<dbReference type="GO" id="GO:0071541">
    <property type="term" value="C:eukaryotic translation initiation factor 3 complex, eIF3m"/>
    <property type="evidence" value="ECO:0007669"/>
    <property type="project" value="EnsemblFungi"/>
</dbReference>
<dbReference type="GO" id="GO:0003723">
    <property type="term" value="F:RNA binding"/>
    <property type="evidence" value="ECO:0007669"/>
    <property type="project" value="UniProtKB-UniRule"/>
</dbReference>
<dbReference type="GO" id="GO:0002188">
    <property type="term" value="P:translation reinitiation"/>
    <property type="evidence" value="ECO:0007669"/>
    <property type="project" value="EnsemblFungi"/>
</dbReference>
<dbReference type="PROSITE" id="PS50102">
    <property type="entry name" value="RRM"/>
    <property type="match status" value="1"/>
</dbReference>
<keyword evidence="2 5" id="KW-0396">Initiation factor</keyword>
<evidence type="ECO:0000256" key="5">
    <source>
        <dbReference type="HAMAP-Rule" id="MF_03006"/>
    </source>
</evidence>
<evidence type="ECO:0000256" key="1">
    <source>
        <dbReference type="ARBA" id="ARBA00022490"/>
    </source>
</evidence>
<accession>A0A1A0H8E4</accession>
<dbReference type="GO" id="GO:0071540">
    <property type="term" value="C:eukaryotic translation initiation factor 3 complex, eIF3e"/>
    <property type="evidence" value="ECO:0007669"/>
    <property type="project" value="EnsemblFungi"/>
</dbReference>
<name>A0A1A0H8E4_9ASCO</name>
<dbReference type="InterPro" id="IPR000504">
    <property type="entry name" value="RRM_dom"/>
</dbReference>
<dbReference type="GO" id="GO:0016282">
    <property type="term" value="C:eukaryotic 43S preinitiation complex"/>
    <property type="evidence" value="ECO:0007669"/>
    <property type="project" value="UniProtKB-UniRule"/>
</dbReference>
<dbReference type="GO" id="GO:0006415">
    <property type="term" value="P:translational termination"/>
    <property type="evidence" value="ECO:0007669"/>
    <property type="project" value="EnsemblFungi"/>
</dbReference>
<gene>
    <name evidence="5" type="primary">TIF35</name>
    <name evidence="8" type="ORF">METBIDRAFT_78782</name>
</gene>
<dbReference type="InterPro" id="IPR012677">
    <property type="entry name" value="Nucleotide-bd_a/b_plait_sf"/>
</dbReference>
<reference evidence="8 9" key="1">
    <citation type="submission" date="2016-05" db="EMBL/GenBank/DDBJ databases">
        <title>Comparative genomics of biotechnologically important yeasts.</title>
        <authorList>
            <consortium name="DOE Joint Genome Institute"/>
            <person name="Riley R."/>
            <person name="Haridas S."/>
            <person name="Wolfe K.H."/>
            <person name="Lopes M.R."/>
            <person name="Hittinger C.T."/>
            <person name="Goker M."/>
            <person name="Salamov A."/>
            <person name="Wisecaver J."/>
            <person name="Long T.M."/>
            <person name="Aerts A.L."/>
            <person name="Barry K."/>
            <person name="Choi C."/>
            <person name="Clum A."/>
            <person name="Coughlan A.Y."/>
            <person name="Deshpande S."/>
            <person name="Douglass A.P."/>
            <person name="Hanson S.J."/>
            <person name="Klenk H.-P."/>
            <person name="LaButti K."/>
            <person name="Lapidus A."/>
            <person name="Lindquist E."/>
            <person name="Lipzen A."/>
            <person name="Meier-kolthoff J.P."/>
            <person name="Ohm R.A."/>
            <person name="Otillar R.P."/>
            <person name="Pangilinan J."/>
            <person name="Peng Y."/>
            <person name="Rokas A."/>
            <person name="Rosa C.A."/>
            <person name="Scheuner C."/>
            <person name="Sibirny A.A."/>
            <person name="Slot J.C."/>
            <person name="Stielow J.B."/>
            <person name="Sun H."/>
            <person name="Kurtzman C.P."/>
            <person name="Blackwell M."/>
            <person name="Grigoriev I.V."/>
            <person name="Jeffries T.W."/>
        </authorList>
    </citation>
    <scope>NUCLEOTIDE SEQUENCE [LARGE SCALE GENOMIC DNA]</scope>
    <source>
        <strain evidence="8 9">NRRL YB-4993</strain>
    </source>
</reference>
<dbReference type="GO" id="GO:0001732">
    <property type="term" value="P:formation of cytoplasmic translation initiation complex"/>
    <property type="evidence" value="ECO:0007669"/>
    <property type="project" value="UniProtKB-UniRule"/>
</dbReference>
<dbReference type="AlphaFoldDB" id="A0A1A0H8E4"/>
<dbReference type="InterPro" id="IPR035979">
    <property type="entry name" value="RBD_domain_sf"/>
</dbReference>
<sequence length="260" mass="29151">MNQSWADVEDDIPVPEITANADGTKTVVSYRLNASGQKVKITQKIKEVKVRERVHPLIAVRRAWTKYGKEKHTPAGPDTRTTQLGEKVELKLAASWKEMEKKEEEEKAEEKAHLISTQRLKCRTCGGDHFTAKCPFKETLGAEAAGASATPEPTELSKYVPVHLRKDAPSRESRDDSCTLRISQLNSFVNEDMIRGELLANHGPLQRVTLITRRDTGESKGFAYVTFATESHAQKALDDLNGKGYHSLILKLEWSQKKKV</sequence>
<dbReference type="OrthoDB" id="639027at2759"/>
<evidence type="ECO:0000259" key="7">
    <source>
        <dbReference type="PROSITE" id="PS50102"/>
    </source>
</evidence>
<dbReference type="CDD" id="cd12933">
    <property type="entry name" value="eIF3G"/>
    <property type="match status" value="1"/>
</dbReference>
<dbReference type="EMBL" id="LXTC01000004">
    <property type="protein sequence ID" value="OBA20384.1"/>
    <property type="molecule type" value="Genomic_DNA"/>
</dbReference>
<dbReference type="STRING" id="869754.A0A1A0H8E4"/>
<dbReference type="CDD" id="cd12408">
    <property type="entry name" value="RRM_eIF3G_like"/>
    <property type="match status" value="1"/>
</dbReference>
<dbReference type="RefSeq" id="XP_018710906.1">
    <property type="nucleotide sequence ID" value="XM_018858940.1"/>
</dbReference>
<evidence type="ECO:0000256" key="2">
    <source>
        <dbReference type="ARBA" id="ARBA00022540"/>
    </source>
</evidence>
<evidence type="ECO:0000313" key="9">
    <source>
        <dbReference type="Proteomes" id="UP000092555"/>
    </source>
</evidence>
<organism evidence="8 9">
    <name type="scientific">Metschnikowia bicuspidata var. bicuspidata NRRL YB-4993</name>
    <dbReference type="NCBI Taxonomy" id="869754"/>
    <lineage>
        <taxon>Eukaryota</taxon>
        <taxon>Fungi</taxon>
        <taxon>Dikarya</taxon>
        <taxon>Ascomycota</taxon>
        <taxon>Saccharomycotina</taxon>
        <taxon>Pichiomycetes</taxon>
        <taxon>Metschnikowiaceae</taxon>
        <taxon>Metschnikowia</taxon>
    </lineage>
</organism>
<dbReference type="InterPro" id="IPR024675">
    <property type="entry name" value="eIF3g_N"/>
</dbReference>
<comment type="similarity">
    <text evidence="5">Belongs to the eIF-3 subunit G family.</text>
</comment>
<dbReference type="GeneID" id="30031916"/>
<dbReference type="InterPro" id="IPR017334">
    <property type="entry name" value="eIF3_g"/>
</dbReference>
<dbReference type="GO" id="GO:0003743">
    <property type="term" value="F:translation initiation factor activity"/>
    <property type="evidence" value="ECO:0007669"/>
    <property type="project" value="UniProtKB-UniRule"/>
</dbReference>
<comment type="caution">
    <text evidence="8">The sequence shown here is derived from an EMBL/GenBank/DDBJ whole genome shotgun (WGS) entry which is preliminary data.</text>
</comment>
<proteinExistence type="inferred from homology"/>